<dbReference type="CDD" id="cd10147">
    <property type="entry name" value="Wzt_C-like"/>
    <property type="match status" value="1"/>
</dbReference>
<dbReference type="Proteomes" id="UP000557193">
    <property type="component" value="Unassembled WGS sequence"/>
</dbReference>
<dbReference type="SUPFAM" id="SSF52540">
    <property type="entry name" value="P-loop containing nucleoside triphosphate hydrolases"/>
    <property type="match status" value="1"/>
</dbReference>
<dbReference type="InterPro" id="IPR015860">
    <property type="entry name" value="ABC_transpr_TagH-like"/>
</dbReference>
<evidence type="ECO:0000256" key="3">
    <source>
        <dbReference type="ARBA" id="ARBA00022741"/>
    </source>
</evidence>
<dbReference type="InterPro" id="IPR017871">
    <property type="entry name" value="ABC_transporter-like_CS"/>
</dbReference>
<dbReference type="InterPro" id="IPR029439">
    <property type="entry name" value="Wzt_C"/>
</dbReference>
<evidence type="ECO:0000256" key="4">
    <source>
        <dbReference type="ARBA" id="ARBA00022840"/>
    </source>
</evidence>
<dbReference type="GO" id="GO:0016020">
    <property type="term" value="C:membrane"/>
    <property type="evidence" value="ECO:0007669"/>
    <property type="project" value="InterPro"/>
</dbReference>
<keyword evidence="7" id="KW-1185">Reference proteome</keyword>
<dbReference type="InterPro" id="IPR003439">
    <property type="entry name" value="ABC_transporter-like_ATP-bd"/>
</dbReference>
<dbReference type="Gene3D" id="2.70.50.60">
    <property type="entry name" value="abc- transporter (atp binding component) like domain"/>
    <property type="match status" value="1"/>
</dbReference>
<dbReference type="Gene3D" id="3.40.50.300">
    <property type="entry name" value="P-loop containing nucleotide triphosphate hydrolases"/>
    <property type="match status" value="1"/>
</dbReference>
<feature type="domain" description="ABC transporter" evidence="5">
    <location>
        <begin position="23"/>
        <end position="245"/>
    </location>
</feature>
<dbReference type="Pfam" id="PF00005">
    <property type="entry name" value="ABC_tran"/>
    <property type="match status" value="1"/>
</dbReference>
<accession>A0A7X0BQ79</accession>
<dbReference type="InterPro" id="IPR027417">
    <property type="entry name" value="P-loop_NTPase"/>
</dbReference>
<dbReference type="InterPro" id="IPR003593">
    <property type="entry name" value="AAA+_ATPase"/>
</dbReference>
<dbReference type="GO" id="GO:0140359">
    <property type="term" value="F:ABC-type transporter activity"/>
    <property type="evidence" value="ECO:0007669"/>
    <property type="project" value="InterPro"/>
</dbReference>
<proteinExistence type="inferred from homology"/>
<evidence type="ECO:0000313" key="7">
    <source>
        <dbReference type="Proteomes" id="UP000557193"/>
    </source>
</evidence>
<organism evidence="6 7">
    <name type="scientific">Pseudomonas fluvialis</name>
    <dbReference type="NCBI Taxonomy" id="1793966"/>
    <lineage>
        <taxon>Bacteria</taxon>
        <taxon>Pseudomonadati</taxon>
        <taxon>Pseudomonadota</taxon>
        <taxon>Gammaproteobacteria</taxon>
        <taxon>Pseudomonadales</taxon>
        <taxon>Pseudomonadaceae</taxon>
        <taxon>Pseudomonas</taxon>
    </lineage>
</organism>
<keyword evidence="2" id="KW-0813">Transport</keyword>
<comment type="caution">
    <text evidence="6">The sequence shown here is derived from an EMBL/GenBank/DDBJ whole genome shotgun (WGS) entry which is preliminary data.</text>
</comment>
<dbReference type="EMBL" id="JACHLL010000001">
    <property type="protein sequence ID" value="MBB6340558.1"/>
    <property type="molecule type" value="Genomic_DNA"/>
</dbReference>
<dbReference type="PROSITE" id="PS00211">
    <property type="entry name" value="ABC_TRANSPORTER_1"/>
    <property type="match status" value="1"/>
</dbReference>
<dbReference type="InterPro" id="IPR050683">
    <property type="entry name" value="Bact_Polysacc_Export_ATP-bd"/>
</dbReference>
<dbReference type="GO" id="GO:0005524">
    <property type="term" value="F:ATP binding"/>
    <property type="evidence" value="ECO:0007669"/>
    <property type="project" value="UniProtKB-KW"/>
</dbReference>
<comment type="similarity">
    <text evidence="1">Belongs to the ABC transporter superfamily.</text>
</comment>
<dbReference type="PANTHER" id="PTHR46743:SF2">
    <property type="entry name" value="TEICHOIC ACIDS EXPORT ATP-BINDING PROTEIN TAGH"/>
    <property type="match status" value="1"/>
</dbReference>
<dbReference type="CDD" id="cd03220">
    <property type="entry name" value="ABC_KpsT_Wzt"/>
    <property type="match status" value="1"/>
</dbReference>
<keyword evidence="4 6" id="KW-0067">ATP-binding</keyword>
<reference evidence="6 7" key="1">
    <citation type="submission" date="2020-08" db="EMBL/GenBank/DDBJ databases">
        <title>Functional genomics of gut bacteria from endangered species of beetles.</title>
        <authorList>
            <person name="Carlos-Shanley C."/>
        </authorList>
    </citation>
    <scope>NUCLEOTIDE SEQUENCE [LARGE SCALE GENOMIC DNA]</scope>
    <source>
        <strain evidence="6 7">S00202</strain>
    </source>
</reference>
<evidence type="ECO:0000256" key="1">
    <source>
        <dbReference type="ARBA" id="ARBA00005417"/>
    </source>
</evidence>
<evidence type="ECO:0000313" key="6">
    <source>
        <dbReference type="EMBL" id="MBB6340558.1"/>
    </source>
</evidence>
<dbReference type="SMART" id="SM00382">
    <property type="entry name" value="AAA"/>
    <property type="match status" value="1"/>
</dbReference>
<dbReference type="RefSeq" id="WP_184680660.1">
    <property type="nucleotide sequence ID" value="NZ_JACHLL010000001.1"/>
</dbReference>
<name>A0A7X0BQ79_9PSED</name>
<dbReference type="AlphaFoldDB" id="A0A7X0BQ79"/>
<dbReference type="GO" id="GO:0016887">
    <property type="term" value="F:ATP hydrolysis activity"/>
    <property type="evidence" value="ECO:0007669"/>
    <property type="project" value="InterPro"/>
</dbReference>
<evidence type="ECO:0000259" key="5">
    <source>
        <dbReference type="PROSITE" id="PS50893"/>
    </source>
</evidence>
<evidence type="ECO:0000256" key="2">
    <source>
        <dbReference type="ARBA" id="ARBA00022448"/>
    </source>
</evidence>
<protein>
    <submittedName>
        <fullName evidence="6">Lipopolysaccharide transport system ATP-binding protein</fullName>
    </submittedName>
</protein>
<sequence>MGEIRVSGVGKAYKQYPSRWARLREWTVPFIKPQHQLKWVLQNISFHVQPGEAVGIIGVNGAGKSTLLKMITGTTQPTTGDIQISGRVAALLELGMGFHPEFTGRQNVFMAGQLLGLHIDELHELMPEIEAFAEIGDYIDQPVRVYSSGMQMRLAFSVATARRPDVLIVDEALSVGDAYFQHKSADRIREFRKAGTTLLIVSHSRDAIQSICDRAILLDHGRMALQGSPEEVMDFYSAMLAEREQNTIRQERLANGKVRTVSGTGEAEVSDICLINEKGQRVELLEVGATATLEVSVSIKVDVPRLVLGFMIKDRLGQAIYGINTHRLHRSLENLAAGDSVKFRFTFPANIGKGNYSVATSLSRFDSHIDTNYEWRDFALIFHVINTRKPDFVGCTSLDAQLEIEQSSPSVVMG</sequence>
<dbReference type="Pfam" id="PF14524">
    <property type="entry name" value="Wzt_C"/>
    <property type="match status" value="1"/>
</dbReference>
<dbReference type="PANTHER" id="PTHR46743">
    <property type="entry name" value="TEICHOIC ACIDS EXPORT ATP-BINDING PROTEIN TAGH"/>
    <property type="match status" value="1"/>
</dbReference>
<gene>
    <name evidence="6" type="ORF">HNP49_000708</name>
</gene>
<keyword evidence="3" id="KW-0547">Nucleotide-binding</keyword>
<dbReference type="PROSITE" id="PS50893">
    <property type="entry name" value="ABC_TRANSPORTER_2"/>
    <property type="match status" value="1"/>
</dbReference>